<reference evidence="7" key="1">
    <citation type="submission" date="2022-11" db="EMBL/GenBank/DDBJ databases">
        <title>Genome Sequence of Cubamyces cubensis.</title>
        <authorList>
            <person name="Buettner E."/>
        </authorList>
    </citation>
    <scope>NUCLEOTIDE SEQUENCE</scope>
    <source>
        <strain evidence="7">MPL-01</strain>
    </source>
</reference>
<dbReference type="GO" id="GO:0005199">
    <property type="term" value="F:structural constituent of cell wall"/>
    <property type="evidence" value="ECO:0007669"/>
    <property type="project" value="InterPro"/>
</dbReference>
<keyword evidence="8" id="KW-1185">Reference proteome</keyword>
<evidence type="ECO:0000256" key="4">
    <source>
        <dbReference type="ARBA" id="ARBA00022525"/>
    </source>
</evidence>
<comment type="subcellular location">
    <subcellularLocation>
        <location evidence="1 6">Secreted</location>
        <location evidence="1 6">Cell wall</location>
    </subcellularLocation>
</comment>
<keyword evidence="6" id="KW-0732">Signal</keyword>
<dbReference type="SMART" id="SM00075">
    <property type="entry name" value="HYDRO"/>
    <property type="match status" value="1"/>
</dbReference>
<comment type="caution">
    <text evidence="7">The sequence shown here is derived from an EMBL/GenBank/DDBJ whole genome shotgun (WGS) entry which is preliminary data.</text>
</comment>
<dbReference type="EMBL" id="JAPEVG010000086">
    <property type="protein sequence ID" value="KAJ8487052.1"/>
    <property type="molecule type" value="Genomic_DNA"/>
</dbReference>
<feature type="signal peptide" evidence="6">
    <location>
        <begin position="1"/>
        <end position="21"/>
    </location>
</feature>
<gene>
    <name evidence="7" type="ORF">ONZ51_g4461</name>
</gene>
<comment type="similarity">
    <text evidence="2 6">Belongs to the fungal hydrophobin family.</text>
</comment>
<evidence type="ECO:0000256" key="6">
    <source>
        <dbReference type="RuleBase" id="RU365009"/>
    </source>
</evidence>
<dbReference type="CDD" id="cd23507">
    <property type="entry name" value="hydrophobin_I"/>
    <property type="match status" value="1"/>
</dbReference>
<keyword evidence="4 6" id="KW-0964">Secreted</keyword>
<name>A0AAD7TWW6_9APHY</name>
<organism evidence="7 8">
    <name type="scientific">Trametes cubensis</name>
    <dbReference type="NCBI Taxonomy" id="1111947"/>
    <lineage>
        <taxon>Eukaryota</taxon>
        <taxon>Fungi</taxon>
        <taxon>Dikarya</taxon>
        <taxon>Basidiomycota</taxon>
        <taxon>Agaricomycotina</taxon>
        <taxon>Agaricomycetes</taxon>
        <taxon>Polyporales</taxon>
        <taxon>Polyporaceae</taxon>
        <taxon>Trametes</taxon>
    </lineage>
</organism>
<evidence type="ECO:0000256" key="3">
    <source>
        <dbReference type="ARBA" id="ARBA00022512"/>
    </source>
</evidence>
<proteinExistence type="inferred from homology"/>
<keyword evidence="5 6" id="KW-1015">Disulfide bond</keyword>
<protein>
    <recommendedName>
        <fullName evidence="6">Hydrophobin</fullName>
    </recommendedName>
</protein>
<keyword evidence="3 6" id="KW-0134">Cell wall</keyword>
<feature type="chain" id="PRO_5041777534" description="Hydrophobin" evidence="6">
    <location>
        <begin position="22"/>
        <end position="132"/>
    </location>
</feature>
<dbReference type="Proteomes" id="UP001215151">
    <property type="component" value="Unassembled WGS sequence"/>
</dbReference>
<dbReference type="InterPro" id="IPR001338">
    <property type="entry name" value="Class_I_Hydrophobin"/>
</dbReference>
<dbReference type="AlphaFoldDB" id="A0AAD7TWW6"/>
<evidence type="ECO:0000313" key="7">
    <source>
        <dbReference type="EMBL" id="KAJ8487052.1"/>
    </source>
</evidence>
<dbReference type="Pfam" id="PF01185">
    <property type="entry name" value="Hydrophobin"/>
    <property type="match status" value="1"/>
</dbReference>
<evidence type="ECO:0000256" key="2">
    <source>
        <dbReference type="ARBA" id="ARBA00010446"/>
    </source>
</evidence>
<sequence length="132" mass="13169">MMFSRLAPFVSVASLAVLAAATPNQKRWDTPTPTVTVTVTAPASTPTEPASSCSTGPIQCCNSVESASDPVGSLLLGLLGIVVQGVDVLLGLDCSPISVIGVGGGNCNTNVVCCQNNNVGGLISIGCVPVIL</sequence>
<accession>A0AAD7TWW6</accession>
<evidence type="ECO:0000256" key="1">
    <source>
        <dbReference type="ARBA" id="ARBA00004191"/>
    </source>
</evidence>
<evidence type="ECO:0000256" key="5">
    <source>
        <dbReference type="ARBA" id="ARBA00023157"/>
    </source>
</evidence>
<dbReference type="GO" id="GO:0009277">
    <property type="term" value="C:fungal-type cell wall"/>
    <property type="evidence" value="ECO:0007669"/>
    <property type="project" value="InterPro"/>
</dbReference>
<evidence type="ECO:0000313" key="8">
    <source>
        <dbReference type="Proteomes" id="UP001215151"/>
    </source>
</evidence>